<dbReference type="Pfam" id="PF00149">
    <property type="entry name" value="Metallophos"/>
    <property type="match status" value="1"/>
</dbReference>
<dbReference type="InterPro" id="IPR057574">
    <property type="entry name" value="nSTAND_NTPase5_dom"/>
</dbReference>
<dbReference type="GO" id="GO:0016787">
    <property type="term" value="F:hydrolase activity"/>
    <property type="evidence" value="ECO:0007669"/>
    <property type="project" value="InterPro"/>
</dbReference>
<dbReference type="InterPro" id="IPR051158">
    <property type="entry name" value="Metallophosphoesterase_sf"/>
</dbReference>
<feature type="domain" description="Calcineurin-like phosphoesterase" evidence="2">
    <location>
        <begin position="5"/>
        <end position="240"/>
    </location>
</feature>
<dbReference type="CDD" id="cd00838">
    <property type="entry name" value="MPP_superfamily"/>
    <property type="match status" value="1"/>
</dbReference>
<dbReference type="SUPFAM" id="SSF56300">
    <property type="entry name" value="Metallo-dependent phosphatases"/>
    <property type="match status" value="1"/>
</dbReference>
<protein>
    <submittedName>
        <fullName evidence="4">Calcineurin-like phosphoesterase</fullName>
    </submittedName>
</protein>
<dbReference type="InterPro" id="IPR029052">
    <property type="entry name" value="Metallo-depent_PP-like"/>
</dbReference>
<reference evidence="4" key="1">
    <citation type="submission" date="2019-02" db="EMBL/GenBank/DDBJ databases">
        <authorList>
            <person name="Gruber-Vodicka R. H."/>
            <person name="Seah K. B. B."/>
        </authorList>
    </citation>
    <scope>NUCLEOTIDE SEQUENCE</scope>
    <source>
        <strain evidence="4">BECK_BZ15</strain>
    </source>
</reference>
<dbReference type="Gene3D" id="3.60.21.10">
    <property type="match status" value="1"/>
</dbReference>
<sequence length="946" mass="106511">MNTIRWLHLSDFHTGKDDYGQLRLFDSILKHIDGRIAQHGPPDLVFITGDIAQGARPEQYDTFAEEFLLKLTERVEEGRILMVPGNHDVDQGKQKFVSRDKIRQSTEFFDPTSPGLAEREHLLPRFEAYRKHCHLLLAGAGDDWLASEAGCLLRTFDINDLSLGILGLDTAWLAEGKSDERELTPGKPLVEAGLKAIEEAKIKIVLGHHPLDWLHPEDRKPMEALFGQHQVLYLHGHMHQNDAGFVHGAGNLFLTLQSGAGFLVREDDKWVNRLLWAELDPENQQLMVEPYQWSKRHQEWKLDFEVFSEQYRQADRWRLDLPGTQLSQPSKSNSPAAPPPKKFKPGPGWELLDRQELEKQDTALEEEEILAYFDGRQPNFRLALSPRIPRRAVVARLAERILAASGNGHPTVNLLLGAGGEGKSTAFLQTMEAVLRDGNWRVLHRRNENAELSRAWVEELPQDDARHWLIASDDADQIAEVHAMAFALQSKGRGDVHFLLCARHTEWRGTKIEQRRWENLPGYGEEALRGLDEEDAEAIVAAWGEYQDRGLGKLAELPPEERAATLVVASRSEASLDDGAFLGALLRLRLGDEFRGHVKKLLDRLNGRKILLGKTETLLDAFGYIAAMHAENQPFLSKLVLAHALGIEPRELRSKVLWPLGEEAAADVAGEMVFTRHRAIAETAMDLLKNTTRYPIEPDELYEDLVTTAEALSQKGHFIPPNIKHWRFLSDHFFAKGEQVLAIRLAQALVRVAPMDSHFRVKLSQLCRRAGEPELSLKAFREAPQTDDNRAFFHEWATVEGNQGNHALTVWLDAVSLADDTARRRPDNQRTALSLAGFGVACRALFRNYNTRLFIEACGAASDLGLRLPYLDTKAKRFLSEHQAAARAEGIEEFTPANALKCIQEAAIAAYQQREADLQDWVQSAEDLTFEGLESLFGLAEGKGNP</sequence>
<evidence type="ECO:0000256" key="1">
    <source>
        <dbReference type="SAM" id="MobiDB-lite"/>
    </source>
</evidence>
<gene>
    <name evidence="4" type="ORF">BECKFW1821A_GA0114235_103920</name>
</gene>
<dbReference type="PANTHER" id="PTHR31302:SF0">
    <property type="entry name" value="TRANSMEMBRANE PROTEIN WITH METALLOPHOSPHOESTERASE DOMAIN"/>
    <property type="match status" value="1"/>
</dbReference>
<dbReference type="EMBL" id="CAADEW010000039">
    <property type="protein sequence ID" value="VFJ52971.1"/>
    <property type="molecule type" value="Genomic_DNA"/>
</dbReference>
<dbReference type="AlphaFoldDB" id="A0A450SI71"/>
<evidence type="ECO:0000313" key="4">
    <source>
        <dbReference type="EMBL" id="VFJ52971.1"/>
    </source>
</evidence>
<evidence type="ECO:0000259" key="2">
    <source>
        <dbReference type="Pfam" id="PF00149"/>
    </source>
</evidence>
<accession>A0A450SI71</accession>
<evidence type="ECO:0000259" key="3">
    <source>
        <dbReference type="Pfam" id="PF25199"/>
    </source>
</evidence>
<proteinExistence type="predicted"/>
<organism evidence="4">
    <name type="scientific">Candidatus Kentrum sp. FW</name>
    <dbReference type="NCBI Taxonomy" id="2126338"/>
    <lineage>
        <taxon>Bacteria</taxon>
        <taxon>Pseudomonadati</taxon>
        <taxon>Pseudomonadota</taxon>
        <taxon>Gammaproteobacteria</taxon>
        <taxon>Candidatus Kentrum</taxon>
    </lineage>
</organism>
<dbReference type="Pfam" id="PF25199">
    <property type="entry name" value="nSTAND_NTPase5"/>
    <property type="match status" value="1"/>
</dbReference>
<name>A0A450SI71_9GAMM</name>
<feature type="region of interest" description="Disordered" evidence="1">
    <location>
        <begin position="322"/>
        <end position="350"/>
    </location>
</feature>
<feature type="domain" description="Novel STAND NTPase 5" evidence="3">
    <location>
        <begin position="371"/>
        <end position="510"/>
    </location>
</feature>
<dbReference type="PANTHER" id="PTHR31302">
    <property type="entry name" value="TRANSMEMBRANE PROTEIN WITH METALLOPHOSPHOESTERASE DOMAIN-RELATED"/>
    <property type="match status" value="1"/>
</dbReference>
<dbReference type="InterPro" id="IPR004843">
    <property type="entry name" value="Calcineurin-like_PHP"/>
</dbReference>